<reference evidence="11 12" key="1">
    <citation type="submission" date="2019-01" db="EMBL/GenBank/DDBJ databases">
        <title>Ktedonosporobacter rubrisoli SCAWS-G2.</title>
        <authorList>
            <person name="Huang Y."/>
            <person name="Yan B."/>
        </authorList>
    </citation>
    <scope>NUCLEOTIDE SEQUENCE [LARGE SCALE GENOMIC DNA]</scope>
    <source>
        <strain evidence="11 12">SCAWS-G2</strain>
    </source>
</reference>
<dbReference type="InterPro" id="IPR000719">
    <property type="entry name" value="Prot_kinase_dom"/>
</dbReference>
<dbReference type="InterPro" id="IPR011009">
    <property type="entry name" value="Kinase-like_dom_sf"/>
</dbReference>
<keyword evidence="9" id="KW-1133">Transmembrane helix</keyword>
<dbReference type="GO" id="GO:0004674">
    <property type="term" value="F:protein serine/threonine kinase activity"/>
    <property type="evidence" value="ECO:0007669"/>
    <property type="project" value="UniProtKB-KW"/>
</dbReference>
<keyword evidence="12" id="KW-1185">Reference proteome</keyword>
<evidence type="ECO:0000256" key="7">
    <source>
        <dbReference type="PROSITE-ProRule" id="PRU10141"/>
    </source>
</evidence>
<evidence type="ECO:0000256" key="1">
    <source>
        <dbReference type="ARBA" id="ARBA00012513"/>
    </source>
</evidence>
<dbReference type="OrthoDB" id="9814968at2"/>
<keyword evidence="4 7" id="KW-0547">Nucleotide-binding</keyword>
<feature type="binding site" evidence="7">
    <location>
        <position position="43"/>
    </location>
    <ligand>
        <name>ATP</name>
        <dbReference type="ChEBI" id="CHEBI:30616"/>
    </ligand>
</feature>
<evidence type="ECO:0000313" key="12">
    <source>
        <dbReference type="Proteomes" id="UP000290365"/>
    </source>
</evidence>
<evidence type="ECO:0000259" key="10">
    <source>
        <dbReference type="PROSITE" id="PS50011"/>
    </source>
</evidence>
<dbReference type="Pfam" id="PF00069">
    <property type="entry name" value="Pkinase"/>
    <property type="match status" value="1"/>
</dbReference>
<dbReference type="FunFam" id="1.10.510.10:FF:000021">
    <property type="entry name" value="Serine/threonine protein kinase"/>
    <property type="match status" value="1"/>
</dbReference>
<dbReference type="InterPro" id="IPR017441">
    <property type="entry name" value="Protein_kinase_ATP_BS"/>
</dbReference>
<keyword evidence="9" id="KW-0472">Membrane</keyword>
<dbReference type="PROSITE" id="PS00107">
    <property type="entry name" value="PROTEIN_KINASE_ATP"/>
    <property type="match status" value="1"/>
</dbReference>
<evidence type="ECO:0000256" key="8">
    <source>
        <dbReference type="SAM" id="MobiDB-lite"/>
    </source>
</evidence>
<evidence type="ECO:0000256" key="3">
    <source>
        <dbReference type="ARBA" id="ARBA00022679"/>
    </source>
</evidence>
<dbReference type="EMBL" id="CP035758">
    <property type="protein sequence ID" value="QBD79289.1"/>
    <property type="molecule type" value="Genomic_DNA"/>
</dbReference>
<dbReference type="PROSITE" id="PS50011">
    <property type="entry name" value="PROTEIN_KINASE_DOM"/>
    <property type="match status" value="1"/>
</dbReference>
<dbReference type="Gene3D" id="1.10.510.10">
    <property type="entry name" value="Transferase(Phosphotransferase) domain 1"/>
    <property type="match status" value="1"/>
</dbReference>
<dbReference type="PANTHER" id="PTHR43289:SF6">
    <property type="entry name" value="SERINE_THREONINE-PROTEIN KINASE NEKL-3"/>
    <property type="match status" value="1"/>
</dbReference>
<dbReference type="AlphaFoldDB" id="A0A4P6JUH3"/>
<dbReference type="Proteomes" id="UP000290365">
    <property type="component" value="Chromosome"/>
</dbReference>
<feature type="transmembrane region" description="Helical" evidence="9">
    <location>
        <begin position="594"/>
        <end position="614"/>
    </location>
</feature>
<evidence type="ECO:0000256" key="2">
    <source>
        <dbReference type="ARBA" id="ARBA00022527"/>
    </source>
</evidence>
<dbReference type="Gene3D" id="2.60.120.560">
    <property type="entry name" value="Exo-inulinase, domain 1"/>
    <property type="match status" value="1"/>
</dbReference>
<dbReference type="InterPro" id="IPR008271">
    <property type="entry name" value="Ser/Thr_kinase_AS"/>
</dbReference>
<keyword evidence="2 11" id="KW-0723">Serine/threonine-protein kinase</keyword>
<dbReference type="RefSeq" id="WP_129890342.1">
    <property type="nucleotide sequence ID" value="NZ_CP035758.1"/>
</dbReference>
<dbReference type="PANTHER" id="PTHR43289">
    <property type="entry name" value="MITOGEN-ACTIVATED PROTEIN KINASE KINASE KINASE 20-RELATED"/>
    <property type="match status" value="1"/>
</dbReference>
<dbReference type="KEGG" id="kbs:EPA93_26200"/>
<keyword evidence="5 11" id="KW-0418">Kinase</keyword>
<keyword evidence="9" id="KW-0812">Transmembrane</keyword>
<dbReference type="CDD" id="cd14014">
    <property type="entry name" value="STKc_PknB_like"/>
    <property type="match status" value="1"/>
</dbReference>
<dbReference type="EC" id="2.7.11.1" evidence="1"/>
<keyword evidence="3" id="KW-0808">Transferase</keyword>
<sequence length="847" mass="90345">MNAEALIGTTLGTCTLQKLIGQGGMGAVFLAQQSRPRRQVAVKVLLPMTSLTSNQHAAFLERFRRETDAAASLEHPNIMPVHEYGEREGLAYLVMPYISGGTLRDELEREGALTLPKAMHYLDQIVAALGHAHERGVIHRDIKPANILMTPEGRLLLTDFGLVKIVAEGETPMSRLTGIGVPMGTPDYMAPEQVIGAETDARADLYSLGVILYQMVTGTVPFKGTMPMQIAMQHLHVQPPAPRTLRPDLPVAAEQVLLRVLSKRPVERYAKAQELGSAFHVALAAAGVQLGDLQGGLSGLSNPRSADGRGFKPRGLFDPVWQAQKAAAEAQGGLSPATGAMPAARPKAAESAFRNDIIAKTSMTLPSFTGFLSPSDLPMPAASEAPQYGQAPTASPIEPSLQADAVKNTPLPAVPQGGMGLGLRARLQAAQEQQVEIPSTPPQLDFPVAEASPAQAQQPMASATEVTDQEKTFKADQPAAPQPPPFAPINATNAPNFNNVPPGATGVMLALNKGEGEKGATGTLVALTGNLGGGNTGMMKLTQPMKVVKVPVAGQPGQYVTGLLPVLPEQPATETEEKKAGDSQPEAPYKNKKALLLIVAALLVVFGSGSFLFLRNLPGRQVNPALTAATPDVSATATLRALATVQANTILSDTLEQNAHNWPTTSKNNQTYTFKDGAYHITNNDAHAAIALLPDETLSGSFIYSLDVAEIKGDDNSVDNQFGLVINYTSKQKDGRTAATFYFFDVANTKDGGEYQFWKYDDSFGSDVNPWAKLWSQKLGKEYHFGHGKANTNTFKLAVNGSNFTFFMNGKQISKAQESSLKKGQIGMLVNLKGTEVAFSNLLVTYK</sequence>
<evidence type="ECO:0000256" key="9">
    <source>
        <dbReference type="SAM" id="Phobius"/>
    </source>
</evidence>
<organism evidence="11 12">
    <name type="scientific">Ktedonosporobacter rubrisoli</name>
    <dbReference type="NCBI Taxonomy" id="2509675"/>
    <lineage>
        <taxon>Bacteria</taxon>
        <taxon>Bacillati</taxon>
        <taxon>Chloroflexota</taxon>
        <taxon>Ktedonobacteria</taxon>
        <taxon>Ktedonobacterales</taxon>
        <taxon>Ktedonosporobacteraceae</taxon>
        <taxon>Ktedonosporobacter</taxon>
    </lineage>
</organism>
<protein>
    <recommendedName>
        <fullName evidence="1">non-specific serine/threonine protein kinase</fullName>
        <ecNumber evidence="1">2.7.11.1</ecNumber>
    </recommendedName>
</protein>
<dbReference type="Gene3D" id="3.30.200.20">
    <property type="entry name" value="Phosphorylase Kinase, domain 1"/>
    <property type="match status" value="1"/>
</dbReference>
<gene>
    <name evidence="11" type="ORF">EPA93_26200</name>
</gene>
<keyword evidence="6 7" id="KW-0067">ATP-binding</keyword>
<dbReference type="PROSITE" id="PS00108">
    <property type="entry name" value="PROTEIN_KINASE_ST"/>
    <property type="match status" value="1"/>
</dbReference>
<feature type="domain" description="Protein kinase" evidence="10">
    <location>
        <begin position="14"/>
        <end position="283"/>
    </location>
</feature>
<evidence type="ECO:0000256" key="4">
    <source>
        <dbReference type="ARBA" id="ARBA00022741"/>
    </source>
</evidence>
<evidence type="ECO:0000256" key="6">
    <source>
        <dbReference type="ARBA" id="ARBA00022840"/>
    </source>
</evidence>
<proteinExistence type="predicted"/>
<dbReference type="SUPFAM" id="SSF56112">
    <property type="entry name" value="Protein kinase-like (PK-like)"/>
    <property type="match status" value="1"/>
</dbReference>
<name>A0A4P6JUH3_KTERU</name>
<feature type="region of interest" description="Disordered" evidence="8">
    <location>
        <begin position="327"/>
        <end position="347"/>
    </location>
</feature>
<dbReference type="GO" id="GO:0005524">
    <property type="term" value="F:ATP binding"/>
    <property type="evidence" value="ECO:0007669"/>
    <property type="project" value="UniProtKB-UniRule"/>
</dbReference>
<accession>A0A4P6JUH3</accession>
<evidence type="ECO:0000256" key="5">
    <source>
        <dbReference type="ARBA" id="ARBA00022777"/>
    </source>
</evidence>
<evidence type="ECO:0000313" key="11">
    <source>
        <dbReference type="EMBL" id="QBD79289.1"/>
    </source>
</evidence>
<dbReference type="SMART" id="SM00220">
    <property type="entry name" value="S_TKc"/>
    <property type="match status" value="1"/>
</dbReference>